<dbReference type="Pfam" id="PF13519">
    <property type="entry name" value="VWA_2"/>
    <property type="match status" value="1"/>
</dbReference>
<protein>
    <recommendedName>
        <fullName evidence="2">VWFA domain-containing protein</fullName>
    </recommendedName>
</protein>
<name>A0A1V4AV76_9BACT</name>
<evidence type="ECO:0000259" key="2">
    <source>
        <dbReference type="Pfam" id="PF13519"/>
    </source>
</evidence>
<gene>
    <name evidence="3" type="ORF">AYP45_05745</name>
</gene>
<keyword evidence="1" id="KW-0812">Transmembrane</keyword>
<accession>A0A1V4AV76</accession>
<feature type="domain" description="VWFA" evidence="2">
    <location>
        <begin position="19"/>
        <end position="103"/>
    </location>
</feature>
<dbReference type="SUPFAM" id="SSF52317">
    <property type="entry name" value="Class I glutamine amidotransferase-like"/>
    <property type="match status" value="1"/>
</dbReference>
<dbReference type="PANTHER" id="PTHR37464:SF1">
    <property type="entry name" value="BLL2463 PROTEIN"/>
    <property type="match status" value="1"/>
</dbReference>
<dbReference type="AlphaFoldDB" id="A0A1V4AV76"/>
<evidence type="ECO:0000313" key="4">
    <source>
        <dbReference type="Proteomes" id="UP000189681"/>
    </source>
</evidence>
<dbReference type="STRING" id="1004156.AYP45_05745"/>
<dbReference type="PANTHER" id="PTHR37464">
    <property type="entry name" value="BLL2463 PROTEIN"/>
    <property type="match status" value="1"/>
</dbReference>
<dbReference type="SUPFAM" id="SSF53300">
    <property type="entry name" value="vWA-like"/>
    <property type="match status" value="1"/>
</dbReference>
<evidence type="ECO:0000256" key="1">
    <source>
        <dbReference type="SAM" id="Phobius"/>
    </source>
</evidence>
<evidence type="ECO:0000313" key="3">
    <source>
        <dbReference type="EMBL" id="OOP57027.1"/>
    </source>
</evidence>
<keyword evidence="1" id="KW-1133">Transmembrane helix</keyword>
<dbReference type="CDD" id="cd00198">
    <property type="entry name" value="vWFA"/>
    <property type="match status" value="1"/>
</dbReference>
<dbReference type="Gene3D" id="3.40.50.410">
    <property type="entry name" value="von Willebrand factor, type A domain"/>
    <property type="match status" value="1"/>
</dbReference>
<proteinExistence type="predicted"/>
<dbReference type="Gene3D" id="3.40.50.880">
    <property type="match status" value="1"/>
</dbReference>
<keyword evidence="1" id="KW-0472">Membrane</keyword>
<dbReference type="InterPro" id="IPR002035">
    <property type="entry name" value="VWF_A"/>
</dbReference>
<feature type="transmembrane region" description="Helical" evidence="1">
    <location>
        <begin position="591"/>
        <end position="609"/>
    </location>
</feature>
<dbReference type="Proteomes" id="UP000189681">
    <property type="component" value="Unassembled WGS sequence"/>
</dbReference>
<organism evidence="3 4">
    <name type="scientific">Candidatus Brocadia carolinensis</name>
    <dbReference type="NCBI Taxonomy" id="1004156"/>
    <lineage>
        <taxon>Bacteria</taxon>
        <taxon>Pseudomonadati</taxon>
        <taxon>Planctomycetota</taxon>
        <taxon>Candidatus Brocadiia</taxon>
        <taxon>Candidatus Brocadiales</taxon>
        <taxon>Candidatus Brocadiaceae</taxon>
        <taxon>Candidatus Brocadia</taxon>
    </lineage>
</organism>
<dbReference type="EMBL" id="AYTS01000049">
    <property type="protein sequence ID" value="OOP57027.1"/>
    <property type="molecule type" value="Genomic_DNA"/>
</dbReference>
<sequence length="612" mass="69119">MTIRSVCSIQIATDRFFLSAKTAAKQIVDALKKDDKAAVLTLSSTAFQVLPELDEDKKRLLNFIDQSQPGFTATHIAPALDAAAEILTTAKTSAKRIFLITDMTRNGWDPHWFKSGHEKLRKHVSGIHIVDVSEGKPLKNIAITHVEPHLNLLKKNAEGHIKVTLSNFSPVRAKDLQVSLFLDGEKLNQGFFNIEANAAETKEFFVTAEKGKDHFGWVEISGDSLPVDNKRYFTINASRTIDTLLIDGDPKTNIYESETFYLEKALNPGREHVSAIKPSICSIHEINNMHFANFNIVFLCNVETLPAAKIQELEKFVTEGGAVIFTLGNKVEADYYNNAFRALLPHRLHMIRTFSGNSPLSEEQPLQLKVTDPIHPAIRILSETQIDTLSLVKFYRMFYVDPTPLGSCRTILSFSNDIPALIERQVGRGKSVLFTSSIDRDWTDFPVKSFFLPLIQQLCRYVTESIPEETPKGTLVKQSWRYPCTYNMDFLEITNPDGTQTVVPQQLVDNEKCFEYKETNIPGIYSVTVDEKLHPQFPAYFPVNVDVAESNLEKINQHEIETYMGGTNFSIATAHKGEESDVLFGEAKKTLWGHFLLFTLFILFIESFISRK</sequence>
<comment type="caution">
    <text evidence="3">The sequence shown here is derived from an EMBL/GenBank/DDBJ whole genome shotgun (WGS) entry which is preliminary data.</text>
</comment>
<dbReference type="InterPro" id="IPR029062">
    <property type="entry name" value="Class_I_gatase-like"/>
</dbReference>
<dbReference type="InterPro" id="IPR036465">
    <property type="entry name" value="vWFA_dom_sf"/>
</dbReference>
<reference evidence="3 4" key="1">
    <citation type="journal article" date="2017" name="Water Res.">
        <title>Discovery and metagenomic analysis of an anammox bacterial enrichment related to Candidatus "Brocadia caroliniensis" in a full-scale glycerol-fed nitritation-denitritation separate centrate treatment process.</title>
        <authorList>
            <person name="Park H."/>
            <person name="Brotto A.C."/>
            <person name="van Loosdrecht M.C."/>
            <person name="Chandran K."/>
        </authorList>
    </citation>
    <scope>NUCLEOTIDE SEQUENCE [LARGE SCALE GENOMIC DNA]</scope>
    <source>
        <strain evidence="3">26THWARD</strain>
    </source>
</reference>